<feature type="region of interest" description="Disordered" evidence="1">
    <location>
        <begin position="1"/>
        <end position="23"/>
    </location>
</feature>
<accession>A0A7W4K6C1</accession>
<reference evidence="2 3" key="1">
    <citation type="submission" date="2020-04" db="EMBL/GenBank/DDBJ databases">
        <title>Description of novel Gluconacetobacter.</title>
        <authorList>
            <person name="Sombolestani A."/>
        </authorList>
    </citation>
    <scope>NUCLEOTIDE SEQUENCE [LARGE SCALE GENOMIC DNA]</scope>
    <source>
        <strain evidence="2 3">LMG 27802</strain>
    </source>
</reference>
<name>A0A7W4K6C1_9PROT</name>
<dbReference type="AlphaFoldDB" id="A0A7W4K6C1"/>
<dbReference type="Proteomes" id="UP000578030">
    <property type="component" value="Unassembled WGS sequence"/>
</dbReference>
<evidence type="ECO:0000256" key="1">
    <source>
        <dbReference type="SAM" id="MobiDB-lite"/>
    </source>
</evidence>
<dbReference type="EMBL" id="JABEQM010000004">
    <property type="protein sequence ID" value="MBB2201209.1"/>
    <property type="molecule type" value="Genomic_DNA"/>
</dbReference>
<protein>
    <recommendedName>
        <fullName evidence="4">Histidine kinase</fullName>
    </recommendedName>
</protein>
<proteinExistence type="predicted"/>
<gene>
    <name evidence="2" type="ORF">HLH28_06370</name>
</gene>
<keyword evidence="3" id="KW-1185">Reference proteome</keyword>
<evidence type="ECO:0008006" key="4">
    <source>
        <dbReference type="Google" id="ProtNLM"/>
    </source>
</evidence>
<evidence type="ECO:0000313" key="3">
    <source>
        <dbReference type="Proteomes" id="UP000578030"/>
    </source>
</evidence>
<sequence>MTDKTESNDAESSAGAHRTRRVLHDVRGLLSPAVLMADKLTTHPDPQVRDAAECILNAVEQAVGRLKDLVPQPEPG</sequence>
<dbReference type="RefSeq" id="WP_182956958.1">
    <property type="nucleotide sequence ID" value="NZ_JABEQM010000004.1"/>
</dbReference>
<organism evidence="2 3">
    <name type="scientific">Gluconacetobacter tumulisoli</name>
    <dbReference type="NCBI Taxonomy" id="1286189"/>
    <lineage>
        <taxon>Bacteria</taxon>
        <taxon>Pseudomonadati</taxon>
        <taxon>Pseudomonadota</taxon>
        <taxon>Alphaproteobacteria</taxon>
        <taxon>Acetobacterales</taxon>
        <taxon>Acetobacteraceae</taxon>
        <taxon>Gluconacetobacter</taxon>
    </lineage>
</organism>
<evidence type="ECO:0000313" key="2">
    <source>
        <dbReference type="EMBL" id="MBB2201209.1"/>
    </source>
</evidence>
<comment type="caution">
    <text evidence="2">The sequence shown here is derived from an EMBL/GenBank/DDBJ whole genome shotgun (WGS) entry which is preliminary data.</text>
</comment>